<evidence type="ECO:0000313" key="1">
    <source>
        <dbReference type="EMBL" id="EYB93977.1"/>
    </source>
</evidence>
<proteinExistence type="predicted"/>
<dbReference type="EMBL" id="JARK01001513">
    <property type="protein sequence ID" value="EYB93977.1"/>
    <property type="molecule type" value="Genomic_DNA"/>
</dbReference>
<name>A0A016SUC0_9BILA</name>
<evidence type="ECO:0000313" key="2">
    <source>
        <dbReference type="Proteomes" id="UP000024635"/>
    </source>
</evidence>
<dbReference type="Proteomes" id="UP000024635">
    <property type="component" value="Unassembled WGS sequence"/>
</dbReference>
<keyword evidence="2" id="KW-1185">Reference proteome</keyword>
<protein>
    <submittedName>
        <fullName evidence="1">Uncharacterized protein</fullName>
    </submittedName>
</protein>
<gene>
    <name evidence="1" type="primary">Acey_s0177.g613</name>
    <name evidence="1" type="ORF">Y032_0177g613</name>
</gene>
<organism evidence="1 2">
    <name type="scientific">Ancylostoma ceylanicum</name>
    <dbReference type="NCBI Taxonomy" id="53326"/>
    <lineage>
        <taxon>Eukaryota</taxon>
        <taxon>Metazoa</taxon>
        <taxon>Ecdysozoa</taxon>
        <taxon>Nematoda</taxon>
        <taxon>Chromadorea</taxon>
        <taxon>Rhabditida</taxon>
        <taxon>Rhabditina</taxon>
        <taxon>Rhabditomorpha</taxon>
        <taxon>Strongyloidea</taxon>
        <taxon>Ancylostomatidae</taxon>
        <taxon>Ancylostomatinae</taxon>
        <taxon>Ancylostoma</taxon>
    </lineage>
</organism>
<reference evidence="2" key="1">
    <citation type="journal article" date="2015" name="Nat. Genet.">
        <title>The genome and transcriptome of the zoonotic hookworm Ancylostoma ceylanicum identify infection-specific gene families.</title>
        <authorList>
            <person name="Schwarz E.M."/>
            <person name="Hu Y."/>
            <person name="Antoshechkin I."/>
            <person name="Miller M.M."/>
            <person name="Sternberg P.W."/>
            <person name="Aroian R.V."/>
        </authorList>
    </citation>
    <scope>NUCLEOTIDE SEQUENCE</scope>
    <source>
        <strain evidence="2">HY135</strain>
    </source>
</reference>
<comment type="caution">
    <text evidence="1">The sequence shown here is derived from an EMBL/GenBank/DDBJ whole genome shotgun (WGS) entry which is preliminary data.</text>
</comment>
<sequence length="72" mass="8473">MEAKILRWIAGITRADRICNEKIRERFGFAPIADKLREARLRWYCYFMRANNDTVCEGSINLEVPGKRPKDV</sequence>
<dbReference type="OrthoDB" id="5848222at2759"/>
<accession>A0A016SUC0</accession>
<dbReference type="AlphaFoldDB" id="A0A016SUC0"/>